<evidence type="ECO:0000256" key="1">
    <source>
        <dbReference type="ARBA" id="ARBA00004167"/>
    </source>
</evidence>
<dbReference type="Proteomes" id="UP000198510">
    <property type="component" value="Unassembled WGS sequence"/>
</dbReference>
<dbReference type="PANTHER" id="PTHR36985:SF1">
    <property type="entry name" value="TRANSLOCATION AND ASSEMBLY MODULE SUBUNIT TAMB"/>
    <property type="match status" value="1"/>
</dbReference>
<keyword evidence="3 6" id="KW-1133">Transmembrane helix</keyword>
<reference evidence="8 9" key="1">
    <citation type="submission" date="2016-10" db="EMBL/GenBank/DDBJ databases">
        <authorList>
            <person name="de Groot N.N."/>
        </authorList>
    </citation>
    <scope>NUCLEOTIDE SEQUENCE [LARGE SCALE GENOMIC DNA]</scope>
    <source>
        <strain evidence="8 9">DSM 25186</strain>
    </source>
</reference>
<dbReference type="STRING" id="1075417.SAMN05421823_110222"/>
<dbReference type="GO" id="GO:0009306">
    <property type="term" value="P:protein secretion"/>
    <property type="evidence" value="ECO:0007669"/>
    <property type="project" value="InterPro"/>
</dbReference>
<feature type="region of interest" description="Disordered" evidence="5">
    <location>
        <begin position="1504"/>
        <end position="1527"/>
    </location>
</feature>
<evidence type="ECO:0000256" key="6">
    <source>
        <dbReference type="SAM" id="Phobius"/>
    </source>
</evidence>
<evidence type="ECO:0000256" key="4">
    <source>
        <dbReference type="ARBA" id="ARBA00023136"/>
    </source>
</evidence>
<evidence type="ECO:0000259" key="7">
    <source>
        <dbReference type="Pfam" id="PF04357"/>
    </source>
</evidence>
<dbReference type="PANTHER" id="PTHR36985">
    <property type="entry name" value="TRANSLOCATION AND ASSEMBLY MODULE SUBUNIT TAMB"/>
    <property type="match status" value="1"/>
</dbReference>
<dbReference type="InterPro" id="IPR007452">
    <property type="entry name" value="TamB_C"/>
</dbReference>
<name>A0A1G9QM98_9BACT</name>
<evidence type="ECO:0000256" key="5">
    <source>
        <dbReference type="SAM" id="MobiDB-lite"/>
    </source>
</evidence>
<dbReference type="OrthoDB" id="9811276at2"/>
<feature type="transmembrane region" description="Helical" evidence="6">
    <location>
        <begin position="21"/>
        <end position="40"/>
    </location>
</feature>
<dbReference type="RefSeq" id="WP_089686328.1">
    <property type="nucleotide sequence ID" value="NZ_FNFO01000010.1"/>
</dbReference>
<protein>
    <recommendedName>
        <fullName evidence="7">Translocation and assembly module TamB C-terminal domain-containing protein</fullName>
    </recommendedName>
</protein>
<proteinExistence type="predicted"/>
<keyword evidence="4 6" id="KW-0472">Membrane</keyword>
<gene>
    <name evidence="8" type="ORF">SAMN05421823_110222</name>
</gene>
<dbReference type="EMBL" id="FNFO01000010">
    <property type="protein sequence ID" value="SDM12020.1"/>
    <property type="molecule type" value="Genomic_DNA"/>
</dbReference>
<accession>A0A1G9QM98</accession>
<keyword evidence="9" id="KW-1185">Reference proteome</keyword>
<evidence type="ECO:0000256" key="2">
    <source>
        <dbReference type="ARBA" id="ARBA00022692"/>
    </source>
</evidence>
<feature type="domain" description="Translocation and assembly module TamB C-terminal" evidence="7">
    <location>
        <begin position="1047"/>
        <end position="1466"/>
    </location>
</feature>
<dbReference type="Pfam" id="PF05359">
    <property type="entry name" value="DUF748"/>
    <property type="match status" value="1"/>
</dbReference>
<comment type="subcellular location">
    <subcellularLocation>
        <location evidence="1">Membrane</location>
        <topology evidence="1">Single-pass membrane protein</topology>
    </subcellularLocation>
</comment>
<evidence type="ECO:0000313" key="8">
    <source>
        <dbReference type="EMBL" id="SDM12020.1"/>
    </source>
</evidence>
<evidence type="ECO:0000313" key="9">
    <source>
        <dbReference type="Proteomes" id="UP000198510"/>
    </source>
</evidence>
<sequence length="1527" mass="172202">MAHAEETQEQHPRRKNRFGRWVTSALAGVCIFVLLVLALLQLPYVQTRLAGWATQYLSQQLGYPLHVGYVSIRWFDTVVLEQVSIRDSSQAPMIYVEDLKADFDLRTLIQSGRIFVDEVTIDGADVQLVIDRETERLNINGFVAAINNLTRNPNDTTSGKSVVFQVGQVHLNHSRLLYADRSRDSFPEGFNYYHMQYDSIRAEVADFRIARDTVEMQVDELQTFESNAGVPVHQLKSFFRYCSQSMDFLGLNARIGDSYLGDTLRFTYDSVADLSDFVPKVNIDANLENTIVYAHDLALFAPAVARFQERVMVRGKFSGTVDRFRIQDMNFYFGDKSYLFGSMTMMGLPAIEETFIELNLSGAQVDAADIRQYIPNPKAYAYVARFGTIRFNGSFLGFPNDFVADGFFNTGLGDIQSDLNLKINEDPAESYYRGELATFGLDIGTLYNVPRLLQKLDMSGWIEGTGFLLENANDSLNATISRLGINGYNYRNIAVDAQLSREQFRGDLRIADPNLEFTAAGLIDLRDRVGRVDISARIDTLNLDQLGLVKGVTLVQSDVELDFEGLRLNDMQGDGFLRNVQLVYQDRVLTLDSLHVTSLHPEPGLQRLSVVSDLVDADFAGDFEIEQVVKDLQRLTREYGLIFQNDAALTERYYQQKKKEILPEYSMEYGLLLKDVNPITRLFVPNFYLSPATRVEGNFFNGNTSVFTLNTTFDTLVYNDNYIFETDLDVTSSKIADSSDVLASIFATSRRQEIHGIAATENFLFDGTWSQKQIEFRTGLEQENSTNLVDLNGTMTFRDNRSELHFQPSHFQIIDHRWEINPDNLITIWQQDSIYVRDLTIAQDGQQVGFRGLISRDRSDSLLVVVREFDLANLNSVVNRKFGGTLNAYASLSGVLESQELQGNVQLRNFMFEDFMVGQVYGESAWDDVSQRLNVNLNIDRDNERVVRLAGFYKPEDEENQLNLTARLEGARLAFLETIIPDISNVAGMASGSVRILGMLSSPLVLGNLDVTGGRFRIDYLNTTYRFEDKVYFSENQIGVSNLELLDENGNRARLTRGGLFHDGFRDFVVSLQGELNNFQVLNTTYRDNKLYYGVVNVTGSMEIFGPFSDIVIRGDVRTERDTKLFIPVEDENEVAQSDYINFINVDSLVNGGPSDTIQLSNLDTDALSLNFNIDVTPEAYGEIIFDRRAGDIIRANGEGRISMVLDRGGDFSIFGQYTITRGRYNFTMLNLINKEFVVEPGGTITWNGDPLQGIMNIQAIYEQVASFQPLANGRAESDLPAINRRYPVDVQLVLQGVLLNPQIKLGIDFPENSYPSSLSRLVLEFEALTKHNEQELNRQVFGLLVMRSLLPTSNVVGGIDFQTGTVSSISELLSNQVSYYFSQIDDNLEVDIDLNGFDEEALNTLQLRLSYTALGGRLRFTRDGSFTNSANQATTLNVIGDITVEYSLTADNKLRLKMFSRTNQNLLTSGVNSTFSNGTTQGFSFLHTQSFNKFHELLPRGFREKLQDEDENPPPVEGPDRPQASK</sequence>
<dbReference type="GO" id="GO:0005886">
    <property type="term" value="C:plasma membrane"/>
    <property type="evidence" value="ECO:0007669"/>
    <property type="project" value="InterPro"/>
</dbReference>
<evidence type="ECO:0000256" key="3">
    <source>
        <dbReference type="ARBA" id="ARBA00022989"/>
    </source>
</evidence>
<dbReference type="InterPro" id="IPR008023">
    <property type="entry name" value="DUF748"/>
</dbReference>
<organism evidence="8 9">
    <name type="scientific">Catalinimonas alkaloidigena</name>
    <dbReference type="NCBI Taxonomy" id="1075417"/>
    <lineage>
        <taxon>Bacteria</taxon>
        <taxon>Pseudomonadati</taxon>
        <taxon>Bacteroidota</taxon>
        <taxon>Cytophagia</taxon>
        <taxon>Cytophagales</taxon>
        <taxon>Catalimonadaceae</taxon>
        <taxon>Catalinimonas</taxon>
    </lineage>
</organism>
<keyword evidence="2 6" id="KW-0812">Transmembrane</keyword>
<dbReference type="Pfam" id="PF04357">
    <property type="entry name" value="TamB"/>
    <property type="match status" value="1"/>
</dbReference>